<dbReference type="EMBL" id="GBRH01159323">
    <property type="protein sequence ID" value="JAE38573.1"/>
    <property type="molecule type" value="Transcribed_RNA"/>
</dbReference>
<dbReference type="AlphaFoldDB" id="A0A0A9I0A1"/>
<reference evidence="1" key="1">
    <citation type="submission" date="2014-09" db="EMBL/GenBank/DDBJ databases">
        <authorList>
            <person name="Magalhaes I.L.F."/>
            <person name="Oliveira U."/>
            <person name="Santos F.R."/>
            <person name="Vidigal T.H.D.A."/>
            <person name="Brescovit A.D."/>
            <person name="Santos A.J."/>
        </authorList>
    </citation>
    <scope>NUCLEOTIDE SEQUENCE</scope>
    <source>
        <tissue evidence="1">Shoot tissue taken approximately 20 cm above the soil surface</tissue>
    </source>
</reference>
<reference evidence="1" key="2">
    <citation type="journal article" date="2015" name="Data Brief">
        <title>Shoot transcriptome of the giant reed, Arundo donax.</title>
        <authorList>
            <person name="Barrero R.A."/>
            <person name="Guerrero F.D."/>
            <person name="Moolhuijzen P."/>
            <person name="Goolsby J.A."/>
            <person name="Tidwell J."/>
            <person name="Bellgard S.E."/>
            <person name="Bellgard M.I."/>
        </authorList>
    </citation>
    <scope>NUCLEOTIDE SEQUENCE</scope>
    <source>
        <tissue evidence="1">Shoot tissue taken approximately 20 cm above the soil surface</tissue>
    </source>
</reference>
<protein>
    <submittedName>
        <fullName evidence="1">Uncharacterized protein</fullName>
    </submittedName>
</protein>
<proteinExistence type="predicted"/>
<organism evidence="1">
    <name type="scientific">Arundo donax</name>
    <name type="common">Giant reed</name>
    <name type="synonym">Donax arundinaceus</name>
    <dbReference type="NCBI Taxonomy" id="35708"/>
    <lineage>
        <taxon>Eukaryota</taxon>
        <taxon>Viridiplantae</taxon>
        <taxon>Streptophyta</taxon>
        <taxon>Embryophyta</taxon>
        <taxon>Tracheophyta</taxon>
        <taxon>Spermatophyta</taxon>
        <taxon>Magnoliopsida</taxon>
        <taxon>Liliopsida</taxon>
        <taxon>Poales</taxon>
        <taxon>Poaceae</taxon>
        <taxon>PACMAD clade</taxon>
        <taxon>Arundinoideae</taxon>
        <taxon>Arundineae</taxon>
        <taxon>Arundo</taxon>
    </lineage>
</organism>
<accession>A0A0A9I0A1</accession>
<sequence length="79" mass="8954">MTSLRCQQNSSKFPPKLLGSAFSLLTSPSSQRSFSSAINFILKIDLCVQHKILFHILFLNHGLRSRSCQDLCKTQGHKY</sequence>
<evidence type="ECO:0000313" key="1">
    <source>
        <dbReference type="EMBL" id="JAE38573.1"/>
    </source>
</evidence>
<name>A0A0A9I0A1_ARUDO</name>